<evidence type="ECO:0000313" key="2">
    <source>
        <dbReference type="Proteomes" id="UP001434883"/>
    </source>
</evidence>
<comment type="caution">
    <text evidence="1">The sequence shown here is derived from an EMBL/GenBank/DDBJ whole genome shotgun (WGS) entry which is preliminary data.</text>
</comment>
<dbReference type="Proteomes" id="UP001434883">
    <property type="component" value="Unassembled WGS sequence"/>
</dbReference>
<evidence type="ECO:0000313" key="1">
    <source>
        <dbReference type="EMBL" id="MEQ2210692.1"/>
    </source>
</evidence>
<accession>A0ABV0RR38</accession>
<gene>
    <name evidence="1" type="ORF">XENOCAPTIV_017765</name>
</gene>
<reference evidence="1 2" key="1">
    <citation type="submission" date="2021-06" db="EMBL/GenBank/DDBJ databases">
        <authorList>
            <person name="Palmer J.M."/>
        </authorList>
    </citation>
    <scope>NUCLEOTIDE SEQUENCE [LARGE SCALE GENOMIC DNA]</scope>
    <source>
        <strain evidence="1 2">XC_2019</strain>
        <tissue evidence="1">Muscle</tissue>
    </source>
</reference>
<name>A0ABV0RR38_9TELE</name>
<protein>
    <submittedName>
        <fullName evidence="1">Uncharacterized protein</fullName>
    </submittedName>
</protein>
<proteinExistence type="predicted"/>
<sequence>MAVDGCIFHRTLTRSRPAPNQASSSSPVVCRESLHVVDVRRYSRDQASTIYFPQAVLSGEMLRTKTGQKLSSDHMTSICLLS</sequence>
<keyword evidence="2" id="KW-1185">Reference proteome</keyword>
<dbReference type="EMBL" id="JAHRIN010054120">
    <property type="protein sequence ID" value="MEQ2210692.1"/>
    <property type="molecule type" value="Genomic_DNA"/>
</dbReference>
<organism evidence="1 2">
    <name type="scientific">Xenoophorus captivus</name>
    <dbReference type="NCBI Taxonomy" id="1517983"/>
    <lineage>
        <taxon>Eukaryota</taxon>
        <taxon>Metazoa</taxon>
        <taxon>Chordata</taxon>
        <taxon>Craniata</taxon>
        <taxon>Vertebrata</taxon>
        <taxon>Euteleostomi</taxon>
        <taxon>Actinopterygii</taxon>
        <taxon>Neopterygii</taxon>
        <taxon>Teleostei</taxon>
        <taxon>Neoteleostei</taxon>
        <taxon>Acanthomorphata</taxon>
        <taxon>Ovalentaria</taxon>
        <taxon>Atherinomorphae</taxon>
        <taxon>Cyprinodontiformes</taxon>
        <taxon>Goodeidae</taxon>
        <taxon>Xenoophorus</taxon>
    </lineage>
</organism>